<evidence type="ECO:0000313" key="2">
    <source>
        <dbReference type="EMBL" id="DAE11080.1"/>
    </source>
</evidence>
<evidence type="ECO:0000256" key="1">
    <source>
        <dbReference type="SAM" id="MobiDB-lite"/>
    </source>
</evidence>
<name>A0A8S5PWF6_9CAUD</name>
<organism evidence="2">
    <name type="scientific">Myoviridae sp. ctzwE5</name>
    <dbReference type="NCBI Taxonomy" id="2825214"/>
    <lineage>
        <taxon>Viruses</taxon>
        <taxon>Duplodnaviria</taxon>
        <taxon>Heunggongvirae</taxon>
        <taxon>Uroviricota</taxon>
        <taxon>Caudoviricetes</taxon>
    </lineage>
</organism>
<feature type="region of interest" description="Disordered" evidence="1">
    <location>
        <begin position="1"/>
        <end position="38"/>
    </location>
</feature>
<sequence length="38" mass="3977">MNHTNNSPNPSGTSPHKPSGSGGVRVPETGRGPRKPRK</sequence>
<accession>A0A8S5PWF6</accession>
<proteinExistence type="predicted"/>
<dbReference type="EMBL" id="BK015525">
    <property type="protein sequence ID" value="DAE11080.1"/>
    <property type="molecule type" value="Genomic_DNA"/>
</dbReference>
<reference evidence="2" key="1">
    <citation type="journal article" date="2021" name="Proc. Natl. Acad. Sci. U.S.A.">
        <title>A Catalog of Tens of Thousands of Viruses from Human Metagenomes Reveals Hidden Associations with Chronic Diseases.</title>
        <authorList>
            <person name="Tisza M.J."/>
            <person name="Buck C.B."/>
        </authorList>
    </citation>
    <scope>NUCLEOTIDE SEQUENCE</scope>
    <source>
        <strain evidence="2">CtzwE5</strain>
    </source>
</reference>
<protein>
    <submittedName>
        <fullName evidence="2">Uncharacterized protein</fullName>
    </submittedName>
</protein>
<feature type="compositionally biased region" description="Polar residues" evidence="1">
    <location>
        <begin position="1"/>
        <end position="16"/>
    </location>
</feature>